<keyword evidence="9" id="KW-1185">Reference proteome</keyword>
<gene>
    <name evidence="8" type="ORF">MNOR_LOCUS19236</name>
</gene>
<keyword evidence="3 7" id="KW-0812">Transmembrane</keyword>
<organism evidence="8 9">
    <name type="scientific">Meganyctiphanes norvegica</name>
    <name type="common">Northern krill</name>
    <name type="synonym">Thysanopoda norvegica</name>
    <dbReference type="NCBI Taxonomy" id="48144"/>
    <lineage>
        <taxon>Eukaryota</taxon>
        <taxon>Metazoa</taxon>
        <taxon>Ecdysozoa</taxon>
        <taxon>Arthropoda</taxon>
        <taxon>Crustacea</taxon>
        <taxon>Multicrustacea</taxon>
        <taxon>Malacostraca</taxon>
        <taxon>Eumalacostraca</taxon>
        <taxon>Eucarida</taxon>
        <taxon>Euphausiacea</taxon>
        <taxon>Euphausiidae</taxon>
        <taxon>Meganyctiphanes</taxon>
    </lineage>
</organism>
<comment type="caution">
    <text evidence="8">The sequence shown here is derived from an EMBL/GenBank/DDBJ whole genome shotgun (WGS) entry which is preliminary data.</text>
</comment>
<dbReference type="InterPro" id="IPR002657">
    <property type="entry name" value="BilAc:Na_symport/Acr3"/>
</dbReference>
<evidence type="ECO:0000256" key="1">
    <source>
        <dbReference type="ARBA" id="ARBA00004141"/>
    </source>
</evidence>
<dbReference type="AlphaFoldDB" id="A0AAV2R047"/>
<keyword evidence="6 7" id="KW-0472">Membrane</keyword>
<feature type="transmembrane region" description="Helical" evidence="7">
    <location>
        <begin position="69"/>
        <end position="93"/>
    </location>
</feature>
<keyword evidence="4" id="KW-0813">Transport</keyword>
<comment type="similarity">
    <text evidence="2">Belongs to the bile acid:sodium symporter (BASS) (TC 2.A.28) family.</text>
</comment>
<evidence type="ECO:0000256" key="5">
    <source>
        <dbReference type="ARBA" id="ARBA00022989"/>
    </source>
</evidence>
<evidence type="ECO:0000313" key="8">
    <source>
        <dbReference type="EMBL" id="CAL4109928.1"/>
    </source>
</evidence>
<accession>A0AAV2R047</accession>
<comment type="subcellular location">
    <subcellularLocation>
        <location evidence="1">Membrane</location>
        <topology evidence="1">Multi-pass membrane protein</topology>
    </subcellularLocation>
</comment>
<dbReference type="Proteomes" id="UP001497623">
    <property type="component" value="Unassembled WGS sequence"/>
</dbReference>
<proteinExistence type="inferred from homology"/>
<dbReference type="Pfam" id="PF01758">
    <property type="entry name" value="SBF"/>
    <property type="match status" value="1"/>
</dbReference>
<evidence type="ECO:0008006" key="10">
    <source>
        <dbReference type="Google" id="ProtNLM"/>
    </source>
</evidence>
<dbReference type="EMBL" id="CAXKWB010014170">
    <property type="protein sequence ID" value="CAL4109928.1"/>
    <property type="molecule type" value="Genomic_DNA"/>
</dbReference>
<evidence type="ECO:0000256" key="6">
    <source>
        <dbReference type="ARBA" id="ARBA00023136"/>
    </source>
</evidence>
<dbReference type="PANTHER" id="PTHR10361">
    <property type="entry name" value="SODIUM-BILE ACID COTRANSPORTER"/>
    <property type="match status" value="1"/>
</dbReference>
<reference evidence="8 9" key="1">
    <citation type="submission" date="2024-05" db="EMBL/GenBank/DDBJ databases">
        <authorList>
            <person name="Wallberg A."/>
        </authorList>
    </citation>
    <scope>NUCLEOTIDE SEQUENCE [LARGE SCALE GENOMIC DNA]</scope>
</reference>
<keyword evidence="4" id="KW-0769">Symport</keyword>
<feature type="transmembrane region" description="Helical" evidence="7">
    <location>
        <begin position="162"/>
        <end position="182"/>
    </location>
</feature>
<name>A0AAV2R047_MEGNR</name>
<evidence type="ECO:0000256" key="4">
    <source>
        <dbReference type="ARBA" id="ARBA00022847"/>
    </source>
</evidence>
<feature type="transmembrane region" description="Helical" evidence="7">
    <location>
        <begin position="203"/>
        <end position="224"/>
    </location>
</feature>
<dbReference type="Gene3D" id="1.20.1530.20">
    <property type="match status" value="1"/>
</dbReference>
<dbReference type="PANTHER" id="PTHR10361:SF28">
    <property type="entry name" value="P3 PROTEIN-RELATED"/>
    <property type="match status" value="1"/>
</dbReference>
<evidence type="ECO:0000256" key="2">
    <source>
        <dbReference type="ARBA" id="ARBA00006528"/>
    </source>
</evidence>
<feature type="transmembrane region" description="Helical" evidence="7">
    <location>
        <begin position="230"/>
        <end position="250"/>
    </location>
</feature>
<dbReference type="InterPro" id="IPR004710">
    <property type="entry name" value="Bilac:Na_transpt"/>
</dbReference>
<evidence type="ECO:0000256" key="7">
    <source>
        <dbReference type="SAM" id="Phobius"/>
    </source>
</evidence>
<sequence length="349" mass="38582">MEIEATLSPLNSSSFVRSINVTEVQEPWKAVIDQIATIIMTLNVINFMLGMGCATYWREVWVHMRRPIGCAIGMTGQFILLPAVSFGLAVLFKLKTYEALGALMISCSPGGAFSNFFTFNVDGDLALSIVMTTFSSILAFVGMPFNLWLYSKHWMGDEDQPLVIPYTSILSSLAFVTLPVGIGMGIRSFRENWASKIVKISSLLGWVGVCVVFVLWLIIYWPVFLQATPMIAVGAILLPILGFSFAYALAKITCQSHQVARTIGVETGCQNMAVAISIIILSFHDPQEKAQIIIFPTLYGITLLVLMFGGIFLWKLYKKRCGKPDEDMPMTHQATIEKGTVAEKAHLQT</sequence>
<feature type="transmembrane region" description="Helical" evidence="7">
    <location>
        <begin position="262"/>
        <end position="284"/>
    </location>
</feature>
<keyword evidence="5 7" id="KW-1133">Transmembrane helix</keyword>
<feature type="transmembrane region" description="Helical" evidence="7">
    <location>
        <begin position="99"/>
        <end position="118"/>
    </location>
</feature>
<dbReference type="GO" id="GO:0008508">
    <property type="term" value="F:bile acid:sodium symporter activity"/>
    <property type="evidence" value="ECO:0007669"/>
    <property type="project" value="TreeGrafter"/>
</dbReference>
<protein>
    <recommendedName>
        <fullName evidence="10">Ileal sodium/bile acid cotransporter</fullName>
    </recommendedName>
</protein>
<dbReference type="GO" id="GO:0016020">
    <property type="term" value="C:membrane"/>
    <property type="evidence" value="ECO:0007669"/>
    <property type="project" value="UniProtKB-SubCell"/>
</dbReference>
<feature type="transmembrane region" description="Helical" evidence="7">
    <location>
        <begin position="125"/>
        <end position="150"/>
    </location>
</feature>
<feature type="transmembrane region" description="Helical" evidence="7">
    <location>
        <begin position="35"/>
        <end position="57"/>
    </location>
</feature>
<dbReference type="InterPro" id="IPR038770">
    <property type="entry name" value="Na+/solute_symporter_sf"/>
</dbReference>
<evidence type="ECO:0000256" key="3">
    <source>
        <dbReference type="ARBA" id="ARBA00022692"/>
    </source>
</evidence>
<evidence type="ECO:0000313" key="9">
    <source>
        <dbReference type="Proteomes" id="UP001497623"/>
    </source>
</evidence>
<feature type="transmembrane region" description="Helical" evidence="7">
    <location>
        <begin position="290"/>
        <end position="314"/>
    </location>
</feature>